<feature type="domain" description="Rhodopsin" evidence="7">
    <location>
        <begin position="1"/>
        <end position="159"/>
    </location>
</feature>
<dbReference type="PANTHER" id="PTHR33048:SF47">
    <property type="entry name" value="INTEGRAL MEMBRANE PROTEIN-RELATED"/>
    <property type="match status" value="1"/>
</dbReference>
<evidence type="ECO:0000313" key="8">
    <source>
        <dbReference type="EMBL" id="KAF6226828.1"/>
    </source>
</evidence>
<keyword evidence="4 6" id="KW-0472">Membrane</keyword>
<evidence type="ECO:0000256" key="3">
    <source>
        <dbReference type="ARBA" id="ARBA00022989"/>
    </source>
</evidence>
<proteinExistence type="inferred from homology"/>
<evidence type="ECO:0000256" key="5">
    <source>
        <dbReference type="ARBA" id="ARBA00038359"/>
    </source>
</evidence>
<dbReference type="GeneID" id="59336666"/>
<protein>
    <recommendedName>
        <fullName evidence="7">Rhodopsin domain-containing protein</fullName>
    </recommendedName>
</protein>
<comment type="similarity">
    <text evidence="5">Belongs to the SAT4 family.</text>
</comment>
<dbReference type="PANTHER" id="PTHR33048">
    <property type="entry name" value="PTH11-LIKE INTEGRAL MEMBRANE PROTEIN (AFU_ORTHOLOGUE AFUA_5G11245)"/>
    <property type="match status" value="1"/>
</dbReference>
<gene>
    <name evidence="8" type="ORF">HO133_008269</name>
</gene>
<comment type="subcellular location">
    <subcellularLocation>
        <location evidence="1">Membrane</location>
        <topology evidence="1">Multi-pass membrane protein</topology>
    </subcellularLocation>
</comment>
<dbReference type="InterPro" id="IPR049326">
    <property type="entry name" value="Rhodopsin_dom_fungi"/>
</dbReference>
<keyword evidence="9" id="KW-1185">Reference proteome</keyword>
<organism evidence="8 9">
    <name type="scientific">Letharia lupina</name>
    <dbReference type="NCBI Taxonomy" id="560253"/>
    <lineage>
        <taxon>Eukaryota</taxon>
        <taxon>Fungi</taxon>
        <taxon>Dikarya</taxon>
        <taxon>Ascomycota</taxon>
        <taxon>Pezizomycotina</taxon>
        <taxon>Lecanoromycetes</taxon>
        <taxon>OSLEUM clade</taxon>
        <taxon>Lecanoromycetidae</taxon>
        <taxon>Lecanorales</taxon>
        <taxon>Lecanorineae</taxon>
        <taxon>Parmeliaceae</taxon>
        <taxon>Letharia</taxon>
    </lineage>
</organism>
<dbReference type="Pfam" id="PF20684">
    <property type="entry name" value="Fung_rhodopsin"/>
    <property type="match status" value="1"/>
</dbReference>
<feature type="transmembrane region" description="Helical" evidence="6">
    <location>
        <begin position="101"/>
        <end position="122"/>
    </location>
</feature>
<evidence type="ECO:0000313" key="9">
    <source>
        <dbReference type="Proteomes" id="UP000593566"/>
    </source>
</evidence>
<feature type="transmembrane region" description="Helical" evidence="6">
    <location>
        <begin position="20"/>
        <end position="40"/>
    </location>
</feature>
<keyword evidence="3 6" id="KW-1133">Transmembrane helix</keyword>
<dbReference type="AlphaFoldDB" id="A0A8H6CNQ5"/>
<dbReference type="EMBL" id="JACCJB010000005">
    <property type="protein sequence ID" value="KAF6226828.1"/>
    <property type="molecule type" value="Genomic_DNA"/>
</dbReference>
<accession>A0A8H6CNQ5</accession>
<evidence type="ECO:0000256" key="2">
    <source>
        <dbReference type="ARBA" id="ARBA00022692"/>
    </source>
</evidence>
<sequence>MSFLLLYHRIFQISERFVQAWWIVLGIVFLTFWILVAGSLTECGSPSALGHIESCDTPSMIHRQQVFVIYGCAVNVFSDLAIMALPLAMLKSLQMRTSVKLGLAGVFCCAFVTIAFDILRAVETDTKGRIEGSTALWTNLESAVAVIVSCLPSVAALFSPKNERNGVRNRSPHRQHSLVISNSAKHCVSAGSSVKSGFNGRALKSVTPMCFPLRPVIMSLLLLLPPPFNASPTAPNDQNVPVIFNSTTNVIVPHCYIPDGQDTPGIRPTNLKGCQDALAVLVRTPDFTTRFRFSKNPRAMAKEVPVGWQLSHESECRIVVNCENDRDTAVFRFADVARIAKLIMDNCVGKPDPSGRYPLLKWGGVHGIAEEETFYVAVGRPQSALEFKVSNQTVVTSGGLVDGGVESA</sequence>
<keyword evidence="2 6" id="KW-0812">Transmembrane</keyword>
<dbReference type="InterPro" id="IPR052337">
    <property type="entry name" value="SAT4-like"/>
</dbReference>
<comment type="caution">
    <text evidence="8">The sequence shown here is derived from an EMBL/GenBank/DDBJ whole genome shotgun (WGS) entry which is preliminary data.</text>
</comment>
<dbReference type="Proteomes" id="UP000593566">
    <property type="component" value="Unassembled WGS sequence"/>
</dbReference>
<feature type="transmembrane region" description="Helical" evidence="6">
    <location>
        <begin position="67"/>
        <end position="89"/>
    </location>
</feature>
<name>A0A8H6CNQ5_9LECA</name>
<evidence type="ECO:0000256" key="1">
    <source>
        <dbReference type="ARBA" id="ARBA00004141"/>
    </source>
</evidence>
<reference evidence="8 9" key="1">
    <citation type="journal article" date="2020" name="Genomics">
        <title>Complete, high-quality genomes from long-read metagenomic sequencing of two wolf lichen thalli reveals enigmatic genome architecture.</title>
        <authorList>
            <person name="McKenzie S.K."/>
            <person name="Walston R.F."/>
            <person name="Allen J.L."/>
        </authorList>
    </citation>
    <scope>NUCLEOTIDE SEQUENCE [LARGE SCALE GENOMIC DNA]</scope>
    <source>
        <strain evidence="8">WasteWater1</strain>
    </source>
</reference>
<evidence type="ECO:0000256" key="6">
    <source>
        <dbReference type="SAM" id="Phobius"/>
    </source>
</evidence>
<evidence type="ECO:0000256" key="4">
    <source>
        <dbReference type="ARBA" id="ARBA00023136"/>
    </source>
</evidence>
<dbReference type="RefSeq" id="XP_037155137.1">
    <property type="nucleotide sequence ID" value="XM_037299136.1"/>
</dbReference>
<dbReference type="GO" id="GO:0016020">
    <property type="term" value="C:membrane"/>
    <property type="evidence" value="ECO:0007669"/>
    <property type="project" value="UniProtKB-SubCell"/>
</dbReference>
<evidence type="ECO:0000259" key="7">
    <source>
        <dbReference type="Pfam" id="PF20684"/>
    </source>
</evidence>